<sequence length="461" mass="52678">MASVEILHPDDITQEQLRQHKEDKVQNSQRSPVARVLVSCEYHELFTVNEIRKRTYSHWQLKSPSQSQMVNSGFFNCNVGDRVICIYCNLICQEWLITDDPVEIHRILSPNCCFVKSNLVATSTTTPAILNETPYVPANMEIVLAQACNPQFVEIPKRQATYASWPHHLPLPLVDDLIRAGFFYSGLKTIVTCFYCNGSLQNWGEKDNPMIEHARWFPHCSYVKQLCDDDLYKKIQQSKRAAKQTCSHITQQQTQTRFSVSLTTSNADQLQIPDESTLSRLVAARLDSPVSQRLLTKFKLSIIKRCYEDQLRLKQDDFPSDSDLYMACLILQKQIEIIDGRKENIIIPSKRLLELTEKNKREAIMAQSNAMVNVNGSDTEEEGSEMVTSTPSIEPIDTKKEEKPRQGETENFNVCVLCLTDEKRLACIPCGHLATCVPCGHSLRNCPLCRREIKAFIRVYI</sequence>
<dbReference type="EMBL" id="CAJOBC010001885">
    <property type="protein sequence ID" value="CAF3704085.1"/>
    <property type="molecule type" value="Genomic_DNA"/>
</dbReference>
<dbReference type="GO" id="GO:0031398">
    <property type="term" value="P:positive regulation of protein ubiquitination"/>
    <property type="evidence" value="ECO:0007669"/>
    <property type="project" value="TreeGrafter"/>
</dbReference>
<dbReference type="InterPro" id="IPR013083">
    <property type="entry name" value="Znf_RING/FYVE/PHD"/>
</dbReference>
<dbReference type="EMBL" id="CAJNOQ010001885">
    <property type="protein sequence ID" value="CAF0925375.1"/>
    <property type="molecule type" value="Genomic_DNA"/>
</dbReference>
<comment type="caution">
    <text evidence="8">The sequence shown here is derived from an EMBL/GenBank/DDBJ whole genome shotgun (WGS) entry which is preliminary data.</text>
</comment>
<evidence type="ECO:0000259" key="7">
    <source>
        <dbReference type="PROSITE" id="PS50089"/>
    </source>
</evidence>
<dbReference type="PANTHER" id="PTHR10044:SF139">
    <property type="entry name" value="DEATH-ASSOCIATED INHIBITOR OF APOPTOSIS 2"/>
    <property type="match status" value="1"/>
</dbReference>
<dbReference type="SUPFAM" id="SSF57924">
    <property type="entry name" value="Inhibitor of apoptosis (IAP) repeat"/>
    <property type="match status" value="2"/>
</dbReference>
<dbReference type="CDD" id="cd00022">
    <property type="entry name" value="BIR"/>
    <property type="match status" value="2"/>
</dbReference>
<dbReference type="GO" id="GO:0043027">
    <property type="term" value="F:cysteine-type endopeptidase inhibitor activity involved in apoptotic process"/>
    <property type="evidence" value="ECO:0007669"/>
    <property type="project" value="TreeGrafter"/>
</dbReference>
<evidence type="ECO:0000313" key="10">
    <source>
        <dbReference type="Proteomes" id="UP000663829"/>
    </source>
</evidence>
<evidence type="ECO:0000256" key="3">
    <source>
        <dbReference type="ARBA" id="ARBA00022771"/>
    </source>
</evidence>
<dbReference type="GO" id="GO:0005634">
    <property type="term" value="C:nucleus"/>
    <property type="evidence" value="ECO:0007669"/>
    <property type="project" value="TreeGrafter"/>
</dbReference>
<dbReference type="Pfam" id="PF00653">
    <property type="entry name" value="BIR"/>
    <property type="match status" value="2"/>
</dbReference>
<evidence type="ECO:0000313" key="8">
    <source>
        <dbReference type="EMBL" id="CAF0925375.1"/>
    </source>
</evidence>
<dbReference type="GO" id="GO:0005737">
    <property type="term" value="C:cytoplasm"/>
    <property type="evidence" value="ECO:0007669"/>
    <property type="project" value="TreeGrafter"/>
</dbReference>
<dbReference type="SMART" id="SM00238">
    <property type="entry name" value="BIR"/>
    <property type="match status" value="2"/>
</dbReference>
<dbReference type="PROSITE" id="PS50089">
    <property type="entry name" value="ZF_RING_2"/>
    <property type="match status" value="1"/>
</dbReference>
<evidence type="ECO:0000256" key="1">
    <source>
        <dbReference type="ARBA" id="ARBA00006672"/>
    </source>
</evidence>
<dbReference type="FunFam" id="1.10.1170.10:FF:000002">
    <property type="entry name" value="Baculoviral IAP repeat containing 7"/>
    <property type="match status" value="1"/>
</dbReference>
<keyword evidence="4" id="KW-0862">Zinc</keyword>
<keyword evidence="2" id="KW-0479">Metal-binding</keyword>
<organism evidence="8 10">
    <name type="scientific">Didymodactylos carnosus</name>
    <dbReference type="NCBI Taxonomy" id="1234261"/>
    <lineage>
        <taxon>Eukaryota</taxon>
        <taxon>Metazoa</taxon>
        <taxon>Spiralia</taxon>
        <taxon>Gnathifera</taxon>
        <taxon>Rotifera</taxon>
        <taxon>Eurotatoria</taxon>
        <taxon>Bdelloidea</taxon>
        <taxon>Philodinida</taxon>
        <taxon>Philodinidae</taxon>
        <taxon>Didymodactylos</taxon>
    </lineage>
</organism>
<accession>A0A814BD94</accession>
<dbReference type="Proteomes" id="UP000663829">
    <property type="component" value="Unassembled WGS sequence"/>
</dbReference>
<evidence type="ECO:0000313" key="9">
    <source>
        <dbReference type="EMBL" id="CAF3704085.1"/>
    </source>
</evidence>
<dbReference type="InterPro" id="IPR001841">
    <property type="entry name" value="Znf_RING"/>
</dbReference>
<evidence type="ECO:0000256" key="4">
    <source>
        <dbReference type="ARBA" id="ARBA00022833"/>
    </source>
</evidence>
<comment type="similarity">
    <text evidence="1">Belongs to the IAP family.</text>
</comment>
<keyword evidence="3 5" id="KW-0863">Zinc-finger</keyword>
<evidence type="ECO:0000256" key="2">
    <source>
        <dbReference type="ARBA" id="ARBA00022723"/>
    </source>
</evidence>
<feature type="region of interest" description="Disordered" evidence="6">
    <location>
        <begin position="377"/>
        <end position="405"/>
    </location>
</feature>
<evidence type="ECO:0000256" key="5">
    <source>
        <dbReference type="PROSITE-ProRule" id="PRU00175"/>
    </source>
</evidence>
<dbReference type="Gene3D" id="1.10.1170.10">
    <property type="entry name" value="Inhibitor Of Apoptosis Protein (2mihbC-IAP-1), Chain A"/>
    <property type="match status" value="2"/>
</dbReference>
<gene>
    <name evidence="8" type="ORF">GPM918_LOCUS9887</name>
    <name evidence="9" type="ORF">SRO942_LOCUS9888</name>
</gene>
<reference evidence="8" key="1">
    <citation type="submission" date="2021-02" db="EMBL/GenBank/DDBJ databases">
        <authorList>
            <person name="Nowell W R."/>
        </authorList>
    </citation>
    <scope>NUCLEOTIDE SEQUENCE</scope>
</reference>
<dbReference type="Proteomes" id="UP000681722">
    <property type="component" value="Unassembled WGS sequence"/>
</dbReference>
<dbReference type="InterPro" id="IPR050784">
    <property type="entry name" value="IAP"/>
</dbReference>
<protein>
    <recommendedName>
        <fullName evidence="7">RING-type domain-containing protein</fullName>
    </recommendedName>
</protein>
<feature type="compositionally biased region" description="Basic and acidic residues" evidence="6">
    <location>
        <begin position="396"/>
        <end position="405"/>
    </location>
</feature>
<feature type="domain" description="RING-type" evidence="7">
    <location>
        <begin position="415"/>
        <end position="450"/>
    </location>
</feature>
<dbReference type="PROSITE" id="PS50143">
    <property type="entry name" value="BIR_REPEAT_2"/>
    <property type="match status" value="2"/>
</dbReference>
<dbReference type="GO" id="GO:0043066">
    <property type="term" value="P:negative regulation of apoptotic process"/>
    <property type="evidence" value="ECO:0007669"/>
    <property type="project" value="TreeGrafter"/>
</dbReference>
<evidence type="ECO:0000256" key="6">
    <source>
        <dbReference type="SAM" id="MobiDB-lite"/>
    </source>
</evidence>
<name>A0A814BD94_9BILA</name>
<keyword evidence="10" id="KW-1185">Reference proteome</keyword>
<dbReference type="OrthoDB" id="774873at2759"/>
<dbReference type="InterPro" id="IPR001370">
    <property type="entry name" value="BIR_rpt"/>
</dbReference>
<dbReference type="Pfam" id="PF13920">
    <property type="entry name" value="zf-C3HC4_3"/>
    <property type="match status" value="1"/>
</dbReference>
<dbReference type="GO" id="GO:0051726">
    <property type="term" value="P:regulation of cell cycle"/>
    <property type="evidence" value="ECO:0007669"/>
    <property type="project" value="TreeGrafter"/>
</dbReference>
<dbReference type="PANTHER" id="PTHR10044">
    <property type="entry name" value="INHIBITOR OF APOPTOSIS"/>
    <property type="match status" value="1"/>
</dbReference>
<dbReference type="Gene3D" id="3.30.40.10">
    <property type="entry name" value="Zinc/RING finger domain, C3HC4 (zinc finger)"/>
    <property type="match status" value="1"/>
</dbReference>
<dbReference type="AlphaFoldDB" id="A0A814BD94"/>
<dbReference type="GO" id="GO:0008270">
    <property type="term" value="F:zinc ion binding"/>
    <property type="evidence" value="ECO:0007669"/>
    <property type="project" value="UniProtKB-KW"/>
</dbReference>
<dbReference type="GO" id="GO:0061630">
    <property type="term" value="F:ubiquitin protein ligase activity"/>
    <property type="evidence" value="ECO:0007669"/>
    <property type="project" value="TreeGrafter"/>
</dbReference>
<proteinExistence type="inferred from homology"/>